<dbReference type="Proteomes" id="UP001567538">
    <property type="component" value="Unassembled WGS sequence"/>
</dbReference>
<gene>
    <name evidence="6" type="primary">ABCC2</name>
    <name evidence="6" type="ORF">AAHA92_06340</name>
</gene>
<keyword evidence="1" id="KW-0813">Transport</keyword>
<feature type="transmembrane region" description="Helical" evidence="5">
    <location>
        <begin position="80"/>
        <end position="103"/>
    </location>
</feature>
<sequence>MRAIPSTVNVLGYILSAKRFWRVAAPYWLSDDKAAARWRLANIFALTLGTSAISIGFNFLGRDFFNTLADKDQERFTKQLVYYPVAFAGGILFHNAVTLYLLIDFLKSNTKVVNAATKSLEKRKQECGGK</sequence>
<evidence type="ECO:0000256" key="3">
    <source>
        <dbReference type="ARBA" id="ARBA00022989"/>
    </source>
</evidence>
<dbReference type="InterPro" id="IPR050835">
    <property type="entry name" value="ABC_transporter_sub-D"/>
</dbReference>
<dbReference type="PANTHER" id="PTHR11384">
    <property type="entry name" value="ATP-BINDING CASSETTE, SUB-FAMILY D MEMBER"/>
    <property type="match status" value="1"/>
</dbReference>
<comment type="caution">
    <text evidence="6">The sequence shown here is derived from an EMBL/GenBank/DDBJ whole genome shotgun (WGS) entry which is preliminary data.</text>
</comment>
<dbReference type="EMBL" id="JBEAFC010000003">
    <property type="protein sequence ID" value="KAL1563923.1"/>
    <property type="molecule type" value="Genomic_DNA"/>
</dbReference>
<keyword evidence="7" id="KW-1185">Reference proteome</keyword>
<evidence type="ECO:0000256" key="2">
    <source>
        <dbReference type="ARBA" id="ARBA00022692"/>
    </source>
</evidence>
<dbReference type="AlphaFoldDB" id="A0ABD1I5C5"/>
<keyword evidence="3 5" id="KW-1133">Transmembrane helix</keyword>
<proteinExistence type="predicted"/>
<keyword evidence="4 5" id="KW-0472">Membrane</keyword>
<name>A0ABD1I5C5_SALDI</name>
<keyword evidence="2 5" id="KW-0812">Transmembrane</keyword>
<evidence type="ECO:0000256" key="5">
    <source>
        <dbReference type="SAM" id="Phobius"/>
    </source>
</evidence>
<evidence type="ECO:0000313" key="7">
    <source>
        <dbReference type="Proteomes" id="UP001567538"/>
    </source>
</evidence>
<evidence type="ECO:0000256" key="4">
    <source>
        <dbReference type="ARBA" id="ARBA00023136"/>
    </source>
</evidence>
<organism evidence="6 7">
    <name type="scientific">Salvia divinorum</name>
    <name type="common">Maria pastora</name>
    <name type="synonym">Diviner's sage</name>
    <dbReference type="NCBI Taxonomy" id="28513"/>
    <lineage>
        <taxon>Eukaryota</taxon>
        <taxon>Viridiplantae</taxon>
        <taxon>Streptophyta</taxon>
        <taxon>Embryophyta</taxon>
        <taxon>Tracheophyta</taxon>
        <taxon>Spermatophyta</taxon>
        <taxon>Magnoliopsida</taxon>
        <taxon>eudicotyledons</taxon>
        <taxon>Gunneridae</taxon>
        <taxon>Pentapetalae</taxon>
        <taxon>asterids</taxon>
        <taxon>lamiids</taxon>
        <taxon>Lamiales</taxon>
        <taxon>Lamiaceae</taxon>
        <taxon>Nepetoideae</taxon>
        <taxon>Mentheae</taxon>
        <taxon>Salviinae</taxon>
        <taxon>Salvia</taxon>
        <taxon>Salvia subgen. Calosphace</taxon>
    </lineage>
</organism>
<feature type="transmembrane region" description="Helical" evidence="5">
    <location>
        <begin position="40"/>
        <end position="60"/>
    </location>
</feature>
<evidence type="ECO:0000313" key="6">
    <source>
        <dbReference type="EMBL" id="KAL1563923.1"/>
    </source>
</evidence>
<dbReference type="PANTHER" id="PTHR11384:SF59">
    <property type="entry name" value="LYSOSOMAL COBALAMIN TRANSPORTER ABCD4"/>
    <property type="match status" value="1"/>
</dbReference>
<protein>
    <submittedName>
        <fullName evidence="6">Canalicular multispecific organic anion transporter 1</fullName>
    </submittedName>
</protein>
<evidence type="ECO:0000256" key="1">
    <source>
        <dbReference type="ARBA" id="ARBA00022448"/>
    </source>
</evidence>
<reference evidence="6 7" key="1">
    <citation type="submission" date="2024-06" db="EMBL/GenBank/DDBJ databases">
        <title>A chromosome level genome sequence of Diviner's sage (Salvia divinorum).</title>
        <authorList>
            <person name="Ford S.A."/>
            <person name="Ro D.-K."/>
            <person name="Ness R.W."/>
            <person name="Phillips M.A."/>
        </authorList>
    </citation>
    <scope>NUCLEOTIDE SEQUENCE [LARGE SCALE GENOMIC DNA]</scope>
    <source>
        <strain evidence="6">SAF-2024a</strain>
        <tissue evidence="6">Leaf</tissue>
    </source>
</reference>
<accession>A0ABD1I5C5</accession>